<reference evidence="1" key="1">
    <citation type="journal article" date="2023" name="J. Hazard. Mater.">
        <title>Anaerobic biodegradation of pyrene and benzo[a]pyrene by a new sulfate-reducing Desulforamulus aquiferis strain DSA.</title>
        <authorList>
            <person name="Zhang Z."/>
            <person name="Sun J."/>
            <person name="Gong X."/>
            <person name="Wang C."/>
            <person name="Wang H."/>
        </authorList>
    </citation>
    <scope>NUCLEOTIDE SEQUENCE</scope>
    <source>
        <strain evidence="1">DSA</strain>
    </source>
</reference>
<dbReference type="EMBL" id="JARPTC010000021">
    <property type="protein sequence ID" value="MDO7788532.1"/>
    <property type="molecule type" value="Genomic_DNA"/>
</dbReference>
<dbReference type="RefSeq" id="WP_304544542.1">
    <property type="nucleotide sequence ID" value="NZ_JARPTC010000021.1"/>
</dbReference>
<keyword evidence="2" id="KW-1185">Reference proteome</keyword>
<dbReference type="Proteomes" id="UP001172911">
    <property type="component" value="Unassembled WGS sequence"/>
</dbReference>
<dbReference type="AlphaFoldDB" id="A0AAW7ZGN4"/>
<protein>
    <submittedName>
        <fullName evidence="1">Uncharacterized protein</fullName>
    </submittedName>
</protein>
<gene>
    <name evidence="1" type="ORF">P6N53_14995</name>
</gene>
<comment type="caution">
    <text evidence="1">The sequence shown here is derived from an EMBL/GenBank/DDBJ whole genome shotgun (WGS) entry which is preliminary data.</text>
</comment>
<sequence>MTDKIKRDTNISRLHDLVVFQKIRDAKKKPRKTLAKKSPEIITDSMGQMIFYDSSGSVTK</sequence>
<evidence type="ECO:0000313" key="1">
    <source>
        <dbReference type="EMBL" id="MDO7788532.1"/>
    </source>
</evidence>
<organism evidence="1 2">
    <name type="scientific">Desulforamulus aquiferis</name>
    <dbReference type="NCBI Taxonomy" id="1397668"/>
    <lineage>
        <taxon>Bacteria</taxon>
        <taxon>Bacillati</taxon>
        <taxon>Bacillota</taxon>
        <taxon>Clostridia</taxon>
        <taxon>Eubacteriales</taxon>
        <taxon>Peptococcaceae</taxon>
        <taxon>Desulforamulus</taxon>
    </lineage>
</organism>
<proteinExistence type="predicted"/>
<evidence type="ECO:0000313" key="2">
    <source>
        <dbReference type="Proteomes" id="UP001172911"/>
    </source>
</evidence>
<reference evidence="1" key="2">
    <citation type="submission" date="2023-03" db="EMBL/GenBank/DDBJ databases">
        <authorList>
            <person name="Zhang Z."/>
        </authorList>
    </citation>
    <scope>NUCLEOTIDE SEQUENCE</scope>
    <source>
        <strain evidence="1">DSA</strain>
    </source>
</reference>
<name>A0AAW7ZGN4_9FIRM</name>
<accession>A0AAW7ZGN4</accession>